<reference evidence="2 3" key="1">
    <citation type="journal article" date="2016" name="PLoS ONE">
        <title>Complete Genome Sequence and Comparative Genomics of a Novel Myxobacterium Myxococcus hansupus.</title>
        <authorList>
            <person name="Sharma G."/>
            <person name="Narwani T."/>
            <person name="Subramanian S."/>
        </authorList>
    </citation>
    <scope>NUCLEOTIDE SEQUENCE [LARGE SCALE GENOMIC DNA]</scope>
    <source>
        <strain evidence="3">mixupus</strain>
    </source>
</reference>
<feature type="compositionally biased region" description="Polar residues" evidence="1">
    <location>
        <begin position="55"/>
        <end position="65"/>
    </location>
</feature>
<accession>A0A0H4WWC4</accession>
<sequence>MASHLQGAPLPARRVQATNHRPESERAFQQGGQQALSASTTAPRFSPTEAVAASAHSQHVTGETP</sequence>
<proteinExistence type="predicted"/>
<feature type="compositionally biased region" description="Polar residues" evidence="1">
    <location>
        <begin position="30"/>
        <end position="43"/>
    </location>
</feature>
<gene>
    <name evidence="2" type="ORF">A176_004608</name>
</gene>
<dbReference type="STRING" id="1297742.A176_004608"/>
<dbReference type="EMBL" id="CP012109">
    <property type="protein sequence ID" value="AKQ67696.1"/>
    <property type="molecule type" value="Genomic_DNA"/>
</dbReference>
<name>A0A0H4WWC4_9BACT</name>
<organism evidence="2 3">
    <name type="scientific">Pseudomyxococcus hansupus</name>
    <dbReference type="NCBI Taxonomy" id="1297742"/>
    <lineage>
        <taxon>Bacteria</taxon>
        <taxon>Pseudomonadati</taxon>
        <taxon>Myxococcota</taxon>
        <taxon>Myxococcia</taxon>
        <taxon>Myxococcales</taxon>
        <taxon>Cystobacterineae</taxon>
        <taxon>Myxococcaceae</taxon>
        <taxon>Pseudomyxococcus</taxon>
    </lineage>
</organism>
<dbReference type="KEGG" id="mym:A176_004608"/>
<dbReference type="PATRIC" id="fig|1297742.4.peg.4653"/>
<evidence type="ECO:0000313" key="2">
    <source>
        <dbReference type="EMBL" id="AKQ67696.1"/>
    </source>
</evidence>
<feature type="region of interest" description="Disordered" evidence="1">
    <location>
        <begin position="1"/>
        <end position="65"/>
    </location>
</feature>
<keyword evidence="3" id="KW-1185">Reference proteome</keyword>
<protein>
    <submittedName>
        <fullName evidence="2">Uncharacterized protein</fullName>
    </submittedName>
</protein>
<dbReference type="Proteomes" id="UP000009026">
    <property type="component" value="Chromosome"/>
</dbReference>
<evidence type="ECO:0000256" key="1">
    <source>
        <dbReference type="SAM" id="MobiDB-lite"/>
    </source>
</evidence>
<evidence type="ECO:0000313" key="3">
    <source>
        <dbReference type="Proteomes" id="UP000009026"/>
    </source>
</evidence>
<dbReference type="AlphaFoldDB" id="A0A0H4WWC4"/>